<dbReference type="EMBL" id="MCFL01000072">
    <property type="protein sequence ID" value="ORZ30890.1"/>
    <property type="molecule type" value="Genomic_DNA"/>
</dbReference>
<name>A0A1Y2H8I5_9FUNG</name>
<keyword evidence="3" id="KW-1185">Reference proteome</keyword>
<sequence length="250" mass="26745">MSTGTVPPADGGTANPPIPGNGAKNINNDGAPTGDPKTATGSQNDDNNNDGFTLVTKRGRTRIGCAALRTNGQGPRPNFGIDDSRLEEYSFSIPKGKRANINIEAAAAAALDFHQYVLKVVFSYAGEPLSTMSVQGIGEVQVTKHAWVNMDGMDGRIVGWAGPVSRAKWPQEIAKLLMDKWGVVSTNRAVDVLGSKFVQVSFRSVSDRDAAKVAAPLFFGNQYTSLYETLEDFKKNYKDTDVTRPGDCGG</sequence>
<feature type="compositionally biased region" description="Polar residues" evidence="1">
    <location>
        <begin position="39"/>
        <end position="51"/>
    </location>
</feature>
<dbReference type="AlphaFoldDB" id="A0A1Y2H8I5"/>
<evidence type="ECO:0000256" key="1">
    <source>
        <dbReference type="SAM" id="MobiDB-lite"/>
    </source>
</evidence>
<comment type="caution">
    <text evidence="2">The sequence shown here is derived from an EMBL/GenBank/DDBJ whole genome shotgun (WGS) entry which is preliminary data.</text>
</comment>
<feature type="region of interest" description="Disordered" evidence="1">
    <location>
        <begin position="1"/>
        <end position="55"/>
    </location>
</feature>
<gene>
    <name evidence="2" type="ORF">BCR44DRAFT_1541131</name>
</gene>
<evidence type="ECO:0000313" key="3">
    <source>
        <dbReference type="Proteomes" id="UP000193411"/>
    </source>
</evidence>
<dbReference type="Proteomes" id="UP000193411">
    <property type="component" value="Unassembled WGS sequence"/>
</dbReference>
<reference evidence="2 3" key="1">
    <citation type="submission" date="2016-07" db="EMBL/GenBank/DDBJ databases">
        <title>Pervasive Adenine N6-methylation of Active Genes in Fungi.</title>
        <authorList>
            <consortium name="DOE Joint Genome Institute"/>
            <person name="Mondo S.J."/>
            <person name="Dannebaum R.O."/>
            <person name="Kuo R.C."/>
            <person name="Labutti K."/>
            <person name="Haridas S."/>
            <person name="Kuo A."/>
            <person name="Salamov A."/>
            <person name="Ahrendt S.R."/>
            <person name="Lipzen A."/>
            <person name="Sullivan W."/>
            <person name="Andreopoulos W.B."/>
            <person name="Clum A."/>
            <person name="Lindquist E."/>
            <person name="Daum C."/>
            <person name="Ramamoorthy G.K."/>
            <person name="Gryganskyi A."/>
            <person name="Culley D."/>
            <person name="Magnuson J.K."/>
            <person name="James T.Y."/>
            <person name="O'Malley M.A."/>
            <person name="Stajich J.E."/>
            <person name="Spatafora J.W."/>
            <person name="Visel A."/>
            <person name="Grigoriev I.V."/>
        </authorList>
    </citation>
    <scope>NUCLEOTIDE SEQUENCE [LARGE SCALE GENOMIC DNA]</scope>
    <source>
        <strain evidence="2 3">PL171</strain>
    </source>
</reference>
<protein>
    <submittedName>
        <fullName evidence="2">Uncharacterized protein</fullName>
    </submittedName>
</protein>
<accession>A0A1Y2H8I5</accession>
<organism evidence="2 3">
    <name type="scientific">Catenaria anguillulae PL171</name>
    <dbReference type="NCBI Taxonomy" id="765915"/>
    <lineage>
        <taxon>Eukaryota</taxon>
        <taxon>Fungi</taxon>
        <taxon>Fungi incertae sedis</taxon>
        <taxon>Blastocladiomycota</taxon>
        <taxon>Blastocladiomycetes</taxon>
        <taxon>Blastocladiales</taxon>
        <taxon>Catenariaceae</taxon>
        <taxon>Catenaria</taxon>
    </lineage>
</organism>
<dbReference type="STRING" id="765915.A0A1Y2H8I5"/>
<proteinExistence type="predicted"/>
<evidence type="ECO:0000313" key="2">
    <source>
        <dbReference type="EMBL" id="ORZ30890.1"/>
    </source>
</evidence>